<reference evidence="2 3" key="1">
    <citation type="submission" date="2019-09" db="EMBL/GenBank/DDBJ databases">
        <authorList>
            <person name="Depoorter E."/>
        </authorList>
    </citation>
    <scope>NUCLEOTIDE SEQUENCE [LARGE SCALE GENOMIC DNA]</scope>
    <source>
        <strain evidence="2">LMG 24064</strain>
    </source>
</reference>
<name>A0A6P2LHF5_9BURK</name>
<feature type="region of interest" description="Disordered" evidence="1">
    <location>
        <begin position="1"/>
        <end position="36"/>
    </location>
</feature>
<organism evidence="2 3">
    <name type="scientific">Burkholderia latens</name>
    <dbReference type="NCBI Taxonomy" id="488446"/>
    <lineage>
        <taxon>Bacteria</taxon>
        <taxon>Pseudomonadati</taxon>
        <taxon>Pseudomonadota</taxon>
        <taxon>Betaproteobacteria</taxon>
        <taxon>Burkholderiales</taxon>
        <taxon>Burkholderiaceae</taxon>
        <taxon>Burkholderia</taxon>
        <taxon>Burkholderia cepacia complex</taxon>
    </lineage>
</organism>
<dbReference type="AlphaFoldDB" id="A0A6P2LHF5"/>
<evidence type="ECO:0000313" key="3">
    <source>
        <dbReference type="Proteomes" id="UP000494222"/>
    </source>
</evidence>
<evidence type="ECO:0000256" key="1">
    <source>
        <dbReference type="SAM" id="MobiDB-lite"/>
    </source>
</evidence>
<feature type="compositionally biased region" description="Basic and acidic residues" evidence="1">
    <location>
        <begin position="24"/>
        <end position="35"/>
    </location>
</feature>
<dbReference type="EMBL" id="CABVPL010000020">
    <property type="protein sequence ID" value="VWB67858.1"/>
    <property type="molecule type" value="Genomic_DNA"/>
</dbReference>
<proteinExistence type="predicted"/>
<dbReference type="Proteomes" id="UP000494222">
    <property type="component" value="Unassembled WGS sequence"/>
</dbReference>
<gene>
    <name evidence="2" type="ORF">BLA24064_03168</name>
</gene>
<accession>A0A6P2LHF5</accession>
<evidence type="ECO:0008006" key="4">
    <source>
        <dbReference type="Google" id="ProtNLM"/>
    </source>
</evidence>
<protein>
    <recommendedName>
        <fullName evidence="4">DUF1444 family protein</fullName>
    </recommendedName>
</protein>
<sequence length="442" mass="48868">MRHGCPADIRGKQAASRKTGGAAHDNERPTRDGPARTHTMLFDFVARLRERFAKPPTQQDFAERLIAALRATGDTRQWLHDDDKGRLVQADAPSNIINLHNLFRDYAGATPAEREATLKRQANAMMQHEIPSDFAQVRARLRPVIRSATERGVVALQLAGQPAASEVAFRPLCENLEIGIAYDGEFSVARLTTARLAEWGVGFDEACDIAIDNLRGVSSAPWAALRDGVFVSQFGDYYDAARLLLTDLLHRQPISGAPVVMAPNRAVLLLTGDRNTAGLATMVELAEQARAQPRPLPPLMLRWDGAAWRNFVPAGLEAKLHALRVDELAGDYQDQRTLLDDLNKRNGIDIFVASYTVYRRQNGELFSVGVWSDGVPTLLPDTDIVVLYRESTRQSAHVPMAELRHACGDLMTATAHHPVRYEVTAFPDEARFAALLERFPAA</sequence>
<evidence type="ECO:0000313" key="2">
    <source>
        <dbReference type="EMBL" id="VWB67858.1"/>
    </source>
</evidence>